<organism evidence="1 2">
    <name type="scientific">Cardiocondyla obscurior</name>
    <dbReference type="NCBI Taxonomy" id="286306"/>
    <lineage>
        <taxon>Eukaryota</taxon>
        <taxon>Metazoa</taxon>
        <taxon>Ecdysozoa</taxon>
        <taxon>Arthropoda</taxon>
        <taxon>Hexapoda</taxon>
        <taxon>Insecta</taxon>
        <taxon>Pterygota</taxon>
        <taxon>Neoptera</taxon>
        <taxon>Endopterygota</taxon>
        <taxon>Hymenoptera</taxon>
        <taxon>Apocrita</taxon>
        <taxon>Aculeata</taxon>
        <taxon>Formicoidea</taxon>
        <taxon>Formicidae</taxon>
        <taxon>Myrmicinae</taxon>
        <taxon>Cardiocondyla</taxon>
    </lineage>
</organism>
<gene>
    <name evidence="1" type="ORF">PUN28_003159</name>
</gene>
<keyword evidence="2" id="KW-1185">Reference proteome</keyword>
<protein>
    <submittedName>
        <fullName evidence="1">Uncharacterized protein</fullName>
    </submittedName>
</protein>
<proteinExistence type="predicted"/>
<reference evidence="1 2" key="1">
    <citation type="submission" date="2023-03" db="EMBL/GenBank/DDBJ databases">
        <title>High recombination rates correlate with genetic variation in Cardiocondyla obscurior ants.</title>
        <authorList>
            <person name="Errbii M."/>
        </authorList>
    </citation>
    <scope>NUCLEOTIDE SEQUENCE [LARGE SCALE GENOMIC DNA]</scope>
    <source>
        <strain evidence="1">Alpha-2009</strain>
        <tissue evidence="1">Whole body</tissue>
    </source>
</reference>
<accession>A0AAW2GKF6</accession>
<name>A0AAW2GKF6_9HYME</name>
<evidence type="ECO:0000313" key="2">
    <source>
        <dbReference type="Proteomes" id="UP001430953"/>
    </source>
</evidence>
<comment type="caution">
    <text evidence="1">The sequence shown here is derived from an EMBL/GenBank/DDBJ whole genome shotgun (WGS) entry which is preliminary data.</text>
</comment>
<dbReference type="Proteomes" id="UP001430953">
    <property type="component" value="Unassembled WGS sequence"/>
</dbReference>
<evidence type="ECO:0000313" key="1">
    <source>
        <dbReference type="EMBL" id="KAL0127676.1"/>
    </source>
</evidence>
<dbReference type="EMBL" id="JADYXP020000003">
    <property type="protein sequence ID" value="KAL0127676.1"/>
    <property type="molecule type" value="Genomic_DNA"/>
</dbReference>
<sequence>MRGIPTRCYTLVVLSEARTKGKRFVLFRSELISCAVRQLHVSAKYIIYFIPERYFYDKTHVTFSSVLVMGLLKSIKLSAQFSLIRQILSQLFDFLAPAEIIKSGPKLIRSRHFSNTPAVD</sequence>
<dbReference type="AlphaFoldDB" id="A0AAW2GKF6"/>